<evidence type="ECO:0000256" key="1">
    <source>
        <dbReference type="SAM" id="MobiDB-lite"/>
    </source>
</evidence>
<dbReference type="EMBL" id="CAFBMK010000457">
    <property type="protein sequence ID" value="CAB4959391.1"/>
    <property type="molecule type" value="Genomic_DNA"/>
</dbReference>
<feature type="region of interest" description="Disordered" evidence="1">
    <location>
        <begin position="714"/>
        <end position="758"/>
    </location>
</feature>
<gene>
    <name evidence="2" type="ORF">UFOPK3564_03961</name>
</gene>
<organism evidence="2">
    <name type="scientific">freshwater metagenome</name>
    <dbReference type="NCBI Taxonomy" id="449393"/>
    <lineage>
        <taxon>unclassified sequences</taxon>
        <taxon>metagenomes</taxon>
        <taxon>ecological metagenomes</taxon>
    </lineage>
</organism>
<sequence>MDVRREPSLAWRWSLGAALALLLLLLASAIPSQAGAQAAPVPLSVNQPEPVVGEILTFTTGITSDCDFDVRWTVDGVVSKTALASSPGARELKVAFDTVGPHTVEASGINGTCGTPTPASLTVTVDPALVGTITATPDPARPGRPVRLAATQAGGNDTNTSYFYAWDTDDDGQFDDSTDRTVTPTYPTAGPRTVRVRIRDTADPVHETVVTRTLDVTEPAAPAPGAPPVPEPAPEPPCTKRLAFELTEVTTTGCFTQVAASPSARWETTDGVRLNGIPFPDFGQRFQVTFPDAAHPGGRFVTQDAAIRLGALDAFSGDIDFSLPEGDAGDEGTVATLAVPSRAQLFGLKVRGSIALRIGLTAGGRPYATLPMNIELPGSFRSSPATEAGSVTGAASLRVDDSGIRYDGLKIQAKNVWLGRIKVVETCFSFVPSGGQSLEACKAPDLDGEPYITCETDTGTDRWDGNAVIQLPTASETKLAAFGGLADGRVSKLGGFVDDLGTSVPIVPGVFLNRVGVGLCLSPPPFKLRGDVGVAALPTPKGPILGVNGRFLYTDANGRDPWTLLVGGNVKVFDEEVGSGDVTFNAWGDVDFDLKAKLDFEIASIEGTANGWIEPRNDLFNVEGSLKGCITGLPCATARGLISSSGVVGCLDLGTLVFYEPVNARTGSFGFGSISFSTRRVEVPIKGGFGYTFATKKVDLLGGSCDFGPYKATRGGPATSRAAGDLPASTRSSTVDAATTTSTDPAAATTRPATKVLSEDISKGTKAVTLRVVGSDGPPKVVVRGPGGATITSPAATGTAQVKGRYTLVENATDGTTSIVLIRPAAGVWTVEAAPGSTSAPTRLDRADLEAPSVLLGQVRKTRTGRQQVTLAYAVAEGTSVRLTERGPKIGRTIVASVKGVPCRSTRRLPDGRRLMCVTKTFKSSRGPGGRRTVQAVVTRKGIAVTKEIIGSFVAPRETLPAQPGRLRARRVKSGALVVVFPKVAGASRYSATAVLSDGRRLGFDLGPKCRAVRIPRVPKGVRATVKVAGVRYDTRPGRYRQVIMTKNSVTAGPFRKLPYPCR</sequence>
<dbReference type="Gene3D" id="2.60.40.10">
    <property type="entry name" value="Immunoglobulins"/>
    <property type="match status" value="1"/>
</dbReference>
<dbReference type="SUPFAM" id="SSF49299">
    <property type="entry name" value="PKD domain"/>
    <property type="match status" value="1"/>
</dbReference>
<name>A0A6J7KV19_9ZZZZ</name>
<accession>A0A6J7KV19</accession>
<dbReference type="AlphaFoldDB" id="A0A6J7KV19"/>
<feature type="compositionally biased region" description="Low complexity" evidence="1">
    <location>
        <begin position="728"/>
        <end position="754"/>
    </location>
</feature>
<proteinExistence type="predicted"/>
<dbReference type="InterPro" id="IPR013783">
    <property type="entry name" value="Ig-like_fold"/>
</dbReference>
<reference evidence="2" key="1">
    <citation type="submission" date="2020-05" db="EMBL/GenBank/DDBJ databases">
        <authorList>
            <person name="Chiriac C."/>
            <person name="Salcher M."/>
            <person name="Ghai R."/>
            <person name="Kavagutti S V."/>
        </authorList>
    </citation>
    <scope>NUCLEOTIDE SEQUENCE</scope>
</reference>
<dbReference type="InterPro" id="IPR035986">
    <property type="entry name" value="PKD_dom_sf"/>
</dbReference>
<evidence type="ECO:0000313" key="2">
    <source>
        <dbReference type="EMBL" id="CAB4959391.1"/>
    </source>
</evidence>
<protein>
    <submittedName>
        <fullName evidence="2">Unannotated protein</fullName>
    </submittedName>
</protein>